<sequence length="339" mass="36425">MSEQTGWRARLSAAWPFEVLPKIDWAAQTPTYADANPALISAALRRAQRKPGGNWFAFAASSSVTTSALGTTVAGRQLVAWRGADGGLLVAPRACPHLGADLATAPVECGTLVCPWHGLRLGERRHGTWKPFPAHDDGVLCWVRLDELADPAGPEGPVAADAPPPMPRPGEPALSAVTRLEGVCEPADVVSNRLDPWHGAWFHPYSFTQLKVLSAPPADDDLPDALDRFVVDVTFRLGRLGVPVIAEFTTPGPRTVSMRIIEGEGQGSVVETHATPLGPGPDGRPRTAVVEAVIAHSDRTHFGKGLVAAPLIRPLMRQAATKLWRDDLAYAERLFELRN</sequence>
<evidence type="ECO:0000256" key="3">
    <source>
        <dbReference type="ARBA" id="ARBA00023002"/>
    </source>
</evidence>
<dbReference type="RefSeq" id="WP_043406272.1">
    <property type="nucleotide sequence ID" value="NZ_CP092427.2"/>
</dbReference>
<evidence type="ECO:0000259" key="6">
    <source>
        <dbReference type="PROSITE" id="PS51296"/>
    </source>
</evidence>
<evidence type="ECO:0000313" key="8">
    <source>
        <dbReference type="Proteomes" id="UP001055159"/>
    </source>
</evidence>
<dbReference type="Pfam" id="PF19299">
    <property type="entry name" value="DUF5914"/>
    <property type="match status" value="1"/>
</dbReference>
<keyword evidence="4" id="KW-0408">Iron</keyword>
<keyword evidence="2" id="KW-0479">Metal-binding</keyword>
<organism evidence="7 8">
    <name type="scientific">Mycolicibacterium rufum</name>
    <dbReference type="NCBI Taxonomy" id="318424"/>
    <lineage>
        <taxon>Bacteria</taxon>
        <taxon>Bacillati</taxon>
        <taxon>Actinomycetota</taxon>
        <taxon>Actinomycetes</taxon>
        <taxon>Mycobacteriales</taxon>
        <taxon>Mycobacteriaceae</taxon>
        <taxon>Mycolicibacterium</taxon>
    </lineage>
</organism>
<dbReference type="InterPro" id="IPR017941">
    <property type="entry name" value="Rieske_2Fe-2S"/>
</dbReference>
<feature type="domain" description="Rieske" evidence="6">
    <location>
        <begin position="55"/>
        <end position="143"/>
    </location>
</feature>
<evidence type="ECO:0000256" key="2">
    <source>
        <dbReference type="ARBA" id="ARBA00022723"/>
    </source>
</evidence>
<keyword evidence="3" id="KW-0560">Oxidoreductase</keyword>
<dbReference type="Gene3D" id="2.102.10.10">
    <property type="entry name" value="Rieske [2Fe-2S] iron-sulphur domain"/>
    <property type="match status" value="1"/>
</dbReference>
<evidence type="ECO:0000256" key="5">
    <source>
        <dbReference type="ARBA" id="ARBA00023014"/>
    </source>
</evidence>
<protein>
    <submittedName>
        <fullName evidence="7">Rieske (2Fe-2S) protein</fullName>
    </submittedName>
</protein>
<dbReference type="PROSITE" id="PS51296">
    <property type="entry name" value="RIESKE"/>
    <property type="match status" value="1"/>
</dbReference>
<dbReference type="EMBL" id="CP092427">
    <property type="protein sequence ID" value="ULP38086.1"/>
    <property type="molecule type" value="Genomic_DNA"/>
</dbReference>
<keyword evidence="1" id="KW-0001">2Fe-2S</keyword>
<dbReference type="Pfam" id="PF00355">
    <property type="entry name" value="Rieske"/>
    <property type="match status" value="1"/>
</dbReference>
<gene>
    <name evidence="7" type="ORF">MJO55_06580</name>
</gene>
<dbReference type="InterPro" id="IPR036922">
    <property type="entry name" value="Rieske_2Fe-2S_sf"/>
</dbReference>
<proteinExistence type="predicted"/>
<dbReference type="SUPFAM" id="SSF50022">
    <property type="entry name" value="ISP domain"/>
    <property type="match status" value="1"/>
</dbReference>
<dbReference type="InterPro" id="IPR050584">
    <property type="entry name" value="Cholesterol_7-desaturase"/>
</dbReference>
<accession>A0ABY3UKS0</accession>
<evidence type="ECO:0000256" key="1">
    <source>
        <dbReference type="ARBA" id="ARBA00022714"/>
    </source>
</evidence>
<dbReference type="Proteomes" id="UP001055159">
    <property type="component" value="Chromosome"/>
</dbReference>
<evidence type="ECO:0000313" key="7">
    <source>
        <dbReference type="EMBL" id="ULP38086.1"/>
    </source>
</evidence>
<dbReference type="PANTHER" id="PTHR21266:SF60">
    <property type="entry name" value="3-KETOSTEROID-9-ALPHA-MONOOXYGENASE, OXYGENASE COMPONENT"/>
    <property type="match status" value="1"/>
</dbReference>
<keyword evidence="5" id="KW-0411">Iron-sulfur</keyword>
<reference evidence="7" key="1">
    <citation type="submission" date="2022-08" db="EMBL/GenBank/DDBJ databases">
        <title>Whole genome sequencing of non-tuberculosis mycobacteria type-strains.</title>
        <authorList>
            <person name="Igarashi Y."/>
            <person name="Osugi A."/>
            <person name="Mitarai S."/>
        </authorList>
    </citation>
    <scope>NUCLEOTIDE SEQUENCE</scope>
    <source>
        <strain evidence="7">JCM 16372</strain>
    </source>
</reference>
<dbReference type="PANTHER" id="PTHR21266">
    <property type="entry name" value="IRON-SULFUR DOMAIN CONTAINING PROTEIN"/>
    <property type="match status" value="1"/>
</dbReference>
<evidence type="ECO:0000256" key="4">
    <source>
        <dbReference type="ARBA" id="ARBA00023004"/>
    </source>
</evidence>
<name>A0ABY3UKS0_9MYCO</name>
<dbReference type="InterPro" id="IPR045612">
    <property type="entry name" value="DUF5914"/>
</dbReference>
<keyword evidence="8" id="KW-1185">Reference proteome</keyword>